<feature type="binding site" evidence="7">
    <location>
        <position position="27"/>
    </location>
    <ligand>
        <name>Ca(2+)</name>
        <dbReference type="ChEBI" id="CHEBI:29108"/>
    </ligand>
</feature>
<reference evidence="10" key="1">
    <citation type="journal article" date="2020" name="G3 (Bethesda)">
        <title>High-Quality Assemblies for Three Invasive Social Wasps from the &lt;i&gt;Vespula&lt;/i&gt; Genus.</title>
        <authorList>
            <person name="Harrop T.W.R."/>
            <person name="Guhlin J."/>
            <person name="McLaughlin G.M."/>
            <person name="Permina E."/>
            <person name="Stockwell P."/>
            <person name="Gilligan J."/>
            <person name="Le Lec M.F."/>
            <person name="Gruber M.A.M."/>
            <person name="Quinn O."/>
            <person name="Lovegrove M."/>
            <person name="Duncan E.J."/>
            <person name="Remnant E.J."/>
            <person name="Van Eeckhoven J."/>
            <person name="Graham B."/>
            <person name="Knapp R.A."/>
            <person name="Langford K.W."/>
            <person name="Kronenberg Z."/>
            <person name="Press M.O."/>
            <person name="Eacker S.M."/>
            <person name="Wilson-Rankin E.E."/>
            <person name="Purcell J."/>
            <person name="Lester P.J."/>
            <person name="Dearden P.K."/>
        </authorList>
    </citation>
    <scope>NUCLEOTIDE SEQUENCE</scope>
    <source>
        <strain evidence="10">Linc-1</strain>
    </source>
</reference>
<feature type="binding site" evidence="7">
    <location>
        <position position="13"/>
    </location>
    <ligand>
        <name>Ca(2+)</name>
        <dbReference type="ChEBI" id="CHEBI:29108"/>
    </ligand>
</feature>
<protein>
    <recommendedName>
        <fullName evidence="9">Alkaline ceramidase</fullName>
        <ecNumber evidence="9">3.5.1.-</ecNumber>
    </recommendedName>
</protein>
<feature type="binding site" evidence="8">
    <location>
        <position position="206"/>
    </location>
    <ligand>
        <name>Zn(2+)</name>
        <dbReference type="ChEBI" id="CHEBI:29105"/>
        <note>catalytic</note>
    </ligand>
</feature>
<keyword evidence="11" id="KW-1185">Reference proteome</keyword>
<dbReference type="GO" id="GO:0046872">
    <property type="term" value="F:metal ion binding"/>
    <property type="evidence" value="ECO:0007669"/>
    <property type="project" value="UniProtKB-KW"/>
</dbReference>
<evidence type="ECO:0000256" key="6">
    <source>
        <dbReference type="ARBA" id="ARBA00023136"/>
    </source>
</evidence>
<feature type="binding site" evidence="7">
    <location>
        <position position="18"/>
    </location>
    <ligand>
        <name>Ca(2+)</name>
        <dbReference type="ChEBI" id="CHEBI:29108"/>
    </ligand>
</feature>
<evidence type="ECO:0000256" key="1">
    <source>
        <dbReference type="ARBA" id="ARBA00004141"/>
    </source>
</evidence>
<evidence type="ECO:0000256" key="9">
    <source>
        <dbReference type="RuleBase" id="RU364079"/>
    </source>
</evidence>
<keyword evidence="6 9" id="KW-0472">Membrane</keyword>
<dbReference type="GO" id="GO:0046514">
    <property type="term" value="P:ceramide catabolic process"/>
    <property type="evidence" value="ECO:0007669"/>
    <property type="project" value="TreeGrafter"/>
</dbReference>
<comment type="caution">
    <text evidence="10">The sequence shown here is derived from an EMBL/GenBank/DDBJ whole genome shotgun (WGS) entry which is preliminary data.</text>
</comment>
<feature type="transmembrane region" description="Helical" evidence="9">
    <location>
        <begin position="60"/>
        <end position="78"/>
    </location>
</feature>
<keyword evidence="8" id="KW-0862">Zinc</keyword>
<keyword evidence="7" id="KW-0106">Calcium</keyword>
<keyword evidence="7" id="KW-0479">Metal-binding</keyword>
<gene>
    <name evidence="10" type="ORF">HZH68_003620</name>
</gene>
<keyword evidence="4 9" id="KW-0378">Hydrolase</keyword>
<dbReference type="Pfam" id="PF05875">
    <property type="entry name" value="Ceramidase"/>
    <property type="match status" value="1"/>
</dbReference>
<dbReference type="PANTHER" id="PTHR46139">
    <property type="entry name" value="ALKALINE CERAMIDASE"/>
    <property type="match status" value="1"/>
</dbReference>
<dbReference type="EC" id="3.5.1.-" evidence="9"/>
<feature type="binding site" evidence="8">
    <location>
        <position position="210"/>
    </location>
    <ligand>
        <name>Zn(2+)</name>
        <dbReference type="ChEBI" id="CHEBI:29105"/>
        <note>catalytic</note>
    </ligand>
</feature>
<keyword evidence="3 9" id="KW-0812">Transmembrane</keyword>
<feature type="transmembrane region" description="Helical" evidence="9">
    <location>
        <begin position="120"/>
        <end position="137"/>
    </location>
</feature>
<proteinExistence type="inferred from homology"/>
<evidence type="ECO:0000313" key="10">
    <source>
        <dbReference type="EMBL" id="KAF7415131.1"/>
    </source>
</evidence>
<comment type="similarity">
    <text evidence="2 9">Belongs to the alkaline ceramidase family.</text>
</comment>
<feature type="binding site" evidence="8">
    <location>
        <position position="77"/>
    </location>
    <ligand>
        <name>Zn(2+)</name>
        <dbReference type="ChEBI" id="CHEBI:29105"/>
        <note>catalytic</note>
    </ligand>
</feature>
<dbReference type="InterPro" id="IPR008901">
    <property type="entry name" value="ACER"/>
</dbReference>
<comment type="function">
    <text evidence="9">Hydrolyzes the sphingolipid ceramide into sphingosine and free fatty acid.</text>
</comment>
<accession>A0A834NPE2</accession>
<dbReference type="EMBL" id="JACSDZ010000002">
    <property type="protein sequence ID" value="KAF7415131.1"/>
    <property type="molecule type" value="Genomic_DNA"/>
</dbReference>
<feature type="transmembrane region" description="Helical" evidence="9">
    <location>
        <begin position="28"/>
        <end position="48"/>
    </location>
</feature>
<keyword evidence="5 9" id="KW-1133">Transmembrane helix</keyword>
<comment type="subcellular location">
    <subcellularLocation>
        <location evidence="1">Membrane</location>
        <topology evidence="1">Multi-pass membrane protein</topology>
    </subcellularLocation>
</comment>
<keyword evidence="9" id="KW-0443">Lipid metabolism</keyword>
<dbReference type="Proteomes" id="UP000617340">
    <property type="component" value="Unassembled WGS sequence"/>
</dbReference>
<evidence type="ECO:0000256" key="7">
    <source>
        <dbReference type="PIRSR" id="PIRSR608901-1"/>
    </source>
</evidence>
<sequence>MWKPFEAGSSPVDWCEGNYSISPSIAEFMNTFSNVVFLLLPPVLMHLFRDYGRFVNPGIHVIWFLLMIVGLSSAYFHATLSLIGQLLDELAILWLYMASFCMFLPRRYIPNVFQNDRKRFSMFLTFPTLIATGLALVHPALNAFALMSLGIPAFGFMIIELKRTTSMRVYRLGLRCGAVWVLAVTCWLNDRLFCDTWLNLNFPYLHALWHLFIFIASYTAAVLFAYFSVKEERPQQSPTLRYWPRNDFELGIPYVTIKSYVKIDTNSNI</sequence>
<feature type="transmembrane region" description="Helical" evidence="9">
    <location>
        <begin position="143"/>
        <end position="160"/>
    </location>
</feature>
<dbReference type="AlphaFoldDB" id="A0A834NPE2"/>
<feature type="transmembrane region" description="Helical" evidence="9">
    <location>
        <begin position="90"/>
        <end position="108"/>
    </location>
</feature>
<name>A0A834NPE2_VESGE</name>
<dbReference type="PANTHER" id="PTHR46139:SF3">
    <property type="entry name" value="ALKALINE CERAMIDASE"/>
    <property type="match status" value="1"/>
</dbReference>
<feature type="binding site" evidence="7">
    <location>
        <position position="14"/>
    </location>
    <ligand>
        <name>Ca(2+)</name>
        <dbReference type="ChEBI" id="CHEBI:29108"/>
    </ligand>
</feature>
<organism evidence="10 11">
    <name type="scientific">Vespula germanica</name>
    <name type="common">German yellow jacket</name>
    <name type="synonym">Paravespula germanica</name>
    <dbReference type="NCBI Taxonomy" id="30212"/>
    <lineage>
        <taxon>Eukaryota</taxon>
        <taxon>Metazoa</taxon>
        <taxon>Ecdysozoa</taxon>
        <taxon>Arthropoda</taxon>
        <taxon>Hexapoda</taxon>
        <taxon>Insecta</taxon>
        <taxon>Pterygota</taxon>
        <taxon>Neoptera</taxon>
        <taxon>Endopterygota</taxon>
        <taxon>Hymenoptera</taxon>
        <taxon>Apocrita</taxon>
        <taxon>Aculeata</taxon>
        <taxon>Vespoidea</taxon>
        <taxon>Vespidae</taxon>
        <taxon>Vespinae</taxon>
        <taxon>Vespula</taxon>
    </lineage>
</organism>
<feature type="transmembrane region" description="Helical" evidence="9">
    <location>
        <begin position="172"/>
        <end position="188"/>
    </location>
</feature>
<evidence type="ECO:0000256" key="5">
    <source>
        <dbReference type="ARBA" id="ARBA00022989"/>
    </source>
</evidence>
<feature type="transmembrane region" description="Helical" evidence="9">
    <location>
        <begin position="208"/>
        <end position="229"/>
    </location>
</feature>
<feature type="binding site" evidence="7">
    <location>
        <position position="16"/>
    </location>
    <ligand>
        <name>Ca(2+)</name>
        <dbReference type="ChEBI" id="CHEBI:29108"/>
    </ligand>
</feature>
<evidence type="ECO:0000256" key="8">
    <source>
        <dbReference type="PIRSR" id="PIRSR608901-2"/>
    </source>
</evidence>
<dbReference type="GO" id="GO:0016811">
    <property type="term" value="F:hydrolase activity, acting on carbon-nitrogen (but not peptide) bonds, in linear amides"/>
    <property type="evidence" value="ECO:0007669"/>
    <property type="project" value="InterPro"/>
</dbReference>
<dbReference type="GO" id="GO:0016020">
    <property type="term" value="C:membrane"/>
    <property type="evidence" value="ECO:0007669"/>
    <property type="project" value="UniProtKB-SubCell"/>
</dbReference>
<evidence type="ECO:0000256" key="2">
    <source>
        <dbReference type="ARBA" id="ARBA00009780"/>
    </source>
</evidence>
<evidence type="ECO:0000313" key="11">
    <source>
        <dbReference type="Proteomes" id="UP000617340"/>
    </source>
</evidence>
<evidence type="ECO:0000256" key="3">
    <source>
        <dbReference type="ARBA" id="ARBA00022692"/>
    </source>
</evidence>
<comment type="cofactor">
    <cofactor evidence="8">
        <name>Zn(2+)</name>
        <dbReference type="ChEBI" id="CHEBI:29105"/>
    </cofactor>
</comment>
<evidence type="ECO:0000256" key="4">
    <source>
        <dbReference type="ARBA" id="ARBA00022801"/>
    </source>
</evidence>